<comment type="caution">
    <text evidence="5">The sequence shown here is derived from an EMBL/GenBank/DDBJ whole genome shotgun (WGS) entry which is preliminary data.</text>
</comment>
<evidence type="ECO:0000259" key="2">
    <source>
        <dbReference type="Pfam" id="PF13387"/>
    </source>
</evidence>
<keyword evidence="6" id="KW-1185">Reference proteome</keyword>
<dbReference type="InterPro" id="IPR057162">
    <property type="entry name" value="DUF7840"/>
</dbReference>
<feature type="domain" description="DUF7840" evidence="3">
    <location>
        <begin position="410"/>
        <end position="614"/>
    </location>
</feature>
<accession>A0A521G0C1</accession>
<dbReference type="AlphaFoldDB" id="A0A521G0C1"/>
<dbReference type="InterPro" id="IPR025178">
    <property type="entry name" value="Lnb_N"/>
</dbReference>
<feature type="domain" description="DUF7843" evidence="4">
    <location>
        <begin position="31"/>
        <end position="104"/>
    </location>
</feature>
<dbReference type="Pfam" id="PF13387">
    <property type="entry name" value="Lnb_N"/>
    <property type="match status" value="1"/>
</dbReference>
<evidence type="ECO:0000259" key="3">
    <source>
        <dbReference type="Pfam" id="PF25222"/>
    </source>
</evidence>
<gene>
    <name evidence="5" type="ORF">CDV28_12627</name>
</gene>
<dbReference type="EMBL" id="NQJD01000026">
    <property type="protein sequence ID" value="TAA74467.1"/>
    <property type="molecule type" value="Genomic_DNA"/>
</dbReference>
<dbReference type="InterPro" id="IPR057165">
    <property type="entry name" value="DUF7843"/>
</dbReference>
<name>A0A521G0C1_9BACT</name>
<protein>
    <submittedName>
        <fullName evidence="5">Uncharacterized protein</fullName>
    </submittedName>
</protein>
<dbReference type="Pfam" id="PF25225">
    <property type="entry name" value="DUF7843"/>
    <property type="match status" value="1"/>
</dbReference>
<evidence type="ECO:0000313" key="6">
    <source>
        <dbReference type="Proteomes" id="UP000316238"/>
    </source>
</evidence>
<evidence type="ECO:0000256" key="1">
    <source>
        <dbReference type="SAM" id="SignalP"/>
    </source>
</evidence>
<reference evidence="5" key="1">
    <citation type="submission" date="2017-07" db="EMBL/GenBank/DDBJ databases">
        <title>The cable genome - Insights into the physiology and evolution of filamentous bacteria capable of sulfide oxidation via long distance electron transfer.</title>
        <authorList>
            <person name="Thorup C."/>
            <person name="Bjerg J.T."/>
            <person name="Schreiber L."/>
            <person name="Nielsen L.P."/>
            <person name="Kjeldsen K.U."/>
            <person name="Boesen T."/>
            <person name="Boggild A."/>
            <person name="Meysman F."/>
            <person name="Geelhoed J."/>
            <person name="Schramm A."/>
        </authorList>
    </citation>
    <scope>NUCLEOTIDE SEQUENCE [LARGE SCALE GENOMIC DNA]</scope>
    <source>
        <strain evidence="5">GS</strain>
    </source>
</reference>
<feature type="signal peptide" evidence="1">
    <location>
        <begin position="1"/>
        <end position="23"/>
    </location>
</feature>
<sequence length="615" mass="69131">MLRRYFIAALLCSCLLPTSVAFALSSAQLEHLAQHPTWLKLLHYGDSRQSEILTEDFFLSPDGQHDPQAELRADLAAYNAPWPKDGDSHARCRFPARYYWLSQQISLPGYNLTPPQCPTFARWSLPDKVQSISLFLVSGYLGNPASVFGHSLLKLNTGAQDDQAGMFDLTVSYGALVPPDEPVWRYILRGLGGGYEAGFSDRYFYTQDLVYSRTEFRDIWDYELRLSDTQRTLLILHLWEVLGKKFTYYFLDKNCAFRLSELLELVIDEPLLTNARFWYVPTETFHRLEDIDQARKAVGQPGLIKAVRFIPSAQRKLYHQFSLLKPEEQAATQAVMQQGPTALPDQLAHLKQDRQAEVLDTLLAYSNYRLTAEQPTPSAATKAAKNRFLPARFLLPPSTEPLKEVPALDSPAQGNRPMLTSIGFGHEEQRGSYLRLHGAAFVQEALGRNGLEDNELAVFDAAVSIGDTFFLDQLDLIRIRTIKTDFITADGENPWSWQLRTGLAQDADDYDAFFAFGAGRAWKISPQLTAYAMTDAAAHSVEPYLRLRPHLGLLAGNGNLKGRLLAGIETTDYQGNAQPFVSAELQWGFAAQTSLFIGIEQAESANVSAELKWFW</sequence>
<proteinExistence type="predicted"/>
<keyword evidence="1" id="KW-0732">Signal</keyword>
<feature type="domain" description="Lnb N-terminal periplasmic" evidence="2">
    <location>
        <begin position="120"/>
        <end position="288"/>
    </location>
</feature>
<organism evidence="5 6">
    <name type="scientific">Candidatus Electronema aureum</name>
    <dbReference type="NCBI Taxonomy" id="2005002"/>
    <lineage>
        <taxon>Bacteria</taxon>
        <taxon>Pseudomonadati</taxon>
        <taxon>Thermodesulfobacteriota</taxon>
        <taxon>Desulfobulbia</taxon>
        <taxon>Desulfobulbales</taxon>
        <taxon>Desulfobulbaceae</taxon>
        <taxon>Candidatus Electronema</taxon>
    </lineage>
</organism>
<dbReference type="Proteomes" id="UP000316238">
    <property type="component" value="Unassembled WGS sequence"/>
</dbReference>
<evidence type="ECO:0000313" key="5">
    <source>
        <dbReference type="EMBL" id="TAA74467.1"/>
    </source>
</evidence>
<dbReference type="Pfam" id="PF25222">
    <property type="entry name" value="DUF7840"/>
    <property type="match status" value="1"/>
</dbReference>
<evidence type="ECO:0000259" key="4">
    <source>
        <dbReference type="Pfam" id="PF25225"/>
    </source>
</evidence>
<feature type="chain" id="PRO_5021868823" evidence="1">
    <location>
        <begin position="24"/>
        <end position="615"/>
    </location>
</feature>